<dbReference type="EMBL" id="KR029586">
    <property type="protein sequence ID" value="AKH46747.1"/>
    <property type="molecule type" value="Genomic_DNA"/>
</dbReference>
<evidence type="ECO:0000313" key="1">
    <source>
        <dbReference type="EMBL" id="AKH46747.1"/>
    </source>
</evidence>
<name>A0A0F7L5F6_9VIRU</name>
<sequence length="50" mass="5555">MIVVSPRASILLYPVFPFIVYPEVAVVPSDDLEIIEPLFTLKADEVVPLV</sequence>
<accession>A0A0F7L5F6</accession>
<protein>
    <submittedName>
        <fullName evidence="1">Uncharacterized protein</fullName>
    </submittedName>
</protein>
<reference evidence="1" key="2">
    <citation type="submission" date="2015-03" db="EMBL/GenBank/DDBJ databases">
        <authorList>
            <person name="Chow C.-E.T."/>
            <person name="Winget D.M."/>
            <person name="White R.A.III."/>
            <person name="Hallam S.J."/>
            <person name="Suttle C.A."/>
        </authorList>
    </citation>
    <scope>NUCLEOTIDE SEQUENCE</scope>
    <source>
        <strain evidence="1">Anoxic2_2</strain>
    </source>
</reference>
<proteinExistence type="predicted"/>
<reference evidence="1" key="1">
    <citation type="journal article" date="2015" name="Front. Microbiol.">
        <title>Combining genomic sequencing methods to explore viral diversity and reveal potential virus-host interactions.</title>
        <authorList>
            <person name="Chow C.E."/>
            <person name="Winget D.M."/>
            <person name="White R.A.III."/>
            <person name="Hallam S.J."/>
            <person name="Suttle C.A."/>
        </authorList>
    </citation>
    <scope>NUCLEOTIDE SEQUENCE</scope>
    <source>
        <strain evidence="1">Anoxic2_2</strain>
    </source>
</reference>
<organism evidence="1">
    <name type="scientific">uncultured marine virus</name>
    <dbReference type="NCBI Taxonomy" id="186617"/>
    <lineage>
        <taxon>Viruses</taxon>
        <taxon>environmental samples</taxon>
    </lineage>
</organism>